<evidence type="ECO:0000256" key="4">
    <source>
        <dbReference type="ARBA" id="ARBA00022840"/>
    </source>
</evidence>
<dbReference type="Proteomes" id="UP000469724">
    <property type="component" value="Unassembled WGS sequence"/>
</dbReference>
<keyword evidence="3" id="KW-0547">Nucleotide-binding</keyword>
<dbReference type="EMBL" id="JAAGRQ010000058">
    <property type="protein sequence ID" value="NDY57708.1"/>
    <property type="molecule type" value="Genomic_DNA"/>
</dbReference>
<dbReference type="NCBIfam" id="TIGR01727">
    <property type="entry name" value="oligo_HPY"/>
    <property type="match status" value="1"/>
</dbReference>
<dbReference type="GO" id="GO:0005524">
    <property type="term" value="F:ATP binding"/>
    <property type="evidence" value="ECO:0007669"/>
    <property type="project" value="UniProtKB-KW"/>
</dbReference>
<feature type="domain" description="ABC transporter" evidence="5">
    <location>
        <begin position="6"/>
        <end position="256"/>
    </location>
</feature>
<protein>
    <submittedName>
        <fullName evidence="6">ABC transporter ATP-binding protein</fullName>
    </submittedName>
</protein>
<dbReference type="InterPro" id="IPR013563">
    <property type="entry name" value="Oligopep_ABC_C"/>
</dbReference>
<evidence type="ECO:0000313" key="6">
    <source>
        <dbReference type="EMBL" id="NDY57708.1"/>
    </source>
</evidence>
<keyword evidence="2" id="KW-0813">Transport</keyword>
<keyword evidence="4 6" id="KW-0067">ATP-binding</keyword>
<proteinExistence type="inferred from homology"/>
<dbReference type="GO" id="GO:0015833">
    <property type="term" value="P:peptide transport"/>
    <property type="evidence" value="ECO:0007669"/>
    <property type="project" value="InterPro"/>
</dbReference>
<dbReference type="InterPro" id="IPR017871">
    <property type="entry name" value="ABC_transporter-like_CS"/>
</dbReference>
<evidence type="ECO:0000313" key="7">
    <source>
        <dbReference type="Proteomes" id="UP000469724"/>
    </source>
</evidence>
<dbReference type="PANTHER" id="PTHR43776">
    <property type="entry name" value="TRANSPORT ATP-BINDING PROTEIN"/>
    <property type="match status" value="1"/>
</dbReference>
<dbReference type="InterPro" id="IPR003593">
    <property type="entry name" value="AAA+_ATPase"/>
</dbReference>
<evidence type="ECO:0000256" key="3">
    <source>
        <dbReference type="ARBA" id="ARBA00022741"/>
    </source>
</evidence>
<dbReference type="CDD" id="cd03257">
    <property type="entry name" value="ABC_NikE_OppD_transporters"/>
    <property type="match status" value="1"/>
</dbReference>
<dbReference type="GO" id="GO:0055085">
    <property type="term" value="P:transmembrane transport"/>
    <property type="evidence" value="ECO:0007669"/>
    <property type="project" value="UniProtKB-ARBA"/>
</dbReference>
<keyword evidence="7" id="KW-1185">Reference proteome</keyword>
<dbReference type="FunFam" id="3.40.50.300:FF:000016">
    <property type="entry name" value="Oligopeptide ABC transporter ATP-binding component"/>
    <property type="match status" value="1"/>
</dbReference>
<dbReference type="PROSITE" id="PS50893">
    <property type="entry name" value="ABC_TRANSPORTER_2"/>
    <property type="match status" value="1"/>
</dbReference>
<dbReference type="InterPro" id="IPR050319">
    <property type="entry name" value="ABC_transp_ATP-bind"/>
</dbReference>
<name>A0A7K3NNE2_9BACT</name>
<comment type="similarity">
    <text evidence="1">Belongs to the ABC transporter superfamily.</text>
</comment>
<dbReference type="SMART" id="SM00382">
    <property type="entry name" value="AAA"/>
    <property type="match status" value="1"/>
</dbReference>
<dbReference type="Gene3D" id="3.40.50.300">
    <property type="entry name" value="P-loop containing nucleotide triphosphate hydrolases"/>
    <property type="match status" value="1"/>
</dbReference>
<accession>A0A7K3NNE2</accession>
<sequence>MSEPLLLVANLCKAFPLGGGFFGGGKRFLKAVDGVDLSLSRGETLGLVGESGSGKSTVGNCILRLLDPDSGSIAFDGVELTELSGQALMKARARMQVVFQDPQSSLDPRMTVGGIVSLPLRVQGVARGSELRDRAKASLAEVGLGPECLDRYPHEFSGGQRQRIGLARALVADPAFVVMDEPTSALDVSVQAQILNLMAGLQEKRGHAYLFISHDLTVVRHVSRRIAVMYLGAVVETAPTDALFTNPAHPYTQALLASAPLPDPTKRQNLARLTGDVPSPVDLPPGCRFHPRCPEAMAVCACEAPPKVAVAAGHEVVCHLHSSG</sequence>
<reference evidence="6 7" key="1">
    <citation type="submission" date="2020-02" db="EMBL/GenBank/DDBJ databases">
        <title>Comparative genomics of sulfur disproportionating microorganisms.</title>
        <authorList>
            <person name="Ward L.M."/>
            <person name="Bertran E."/>
            <person name="Johnston D.T."/>
        </authorList>
    </citation>
    <scope>NUCLEOTIDE SEQUENCE [LARGE SCALE GENOMIC DNA]</scope>
    <source>
        <strain evidence="6 7">DSM 3696</strain>
    </source>
</reference>
<dbReference type="Pfam" id="PF08352">
    <property type="entry name" value="oligo_HPY"/>
    <property type="match status" value="1"/>
</dbReference>
<dbReference type="Pfam" id="PF00005">
    <property type="entry name" value="ABC_tran"/>
    <property type="match status" value="1"/>
</dbReference>
<dbReference type="InterPro" id="IPR027417">
    <property type="entry name" value="P-loop_NTPase"/>
</dbReference>
<gene>
    <name evidence="6" type="ORF">G3N56_13305</name>
</gene>
<dbReference type="InterPro" id="IPR003439">
    <property type="entry name" value="ABC_transporter-like_ATP-bd"/>
</dbReference>
<evidence type="ECO:0000259" key="5">
    <source>
        <dbReference type="PROSITE" id="PS50893"/>
    </source>
</evidence>
<dbReference type="AlphaFoldDB" id="A0A7K3NNE2"/>
<evidence type="ECO:0000256" key="2">
    <source>
        <dbReference type="ARBA" id="ARBA00022448"/>
    </source>
</evidence>
<evidence type="ECO:0000256" key="1">
    <source>
        <dbReference type="ARBA" id="ARBA00005417"/>
    </source>
</evidence>
<dbReference type="PROSITE" id="PS00211">
    <property type="entry name" value="ABC_TRANSPORTER_1"/>
    <property type="match status" value="1"/>
</dbReference>
<comment type="caution">
    <text evidence="6">The sequence shown here is derived from an EMBL/GenBank/DDBJ whole genome shotgun (WGS) entry which is preliminary data.</text>
</comment>
<dbReference type="PANTHER" id="PTHR43776:SF7">
    <property type="entry name" value="D,D-DIPEPTIDE TRANSPORT ATP-BINDING PROTEIN DDPF-RELATED"/>
    <property type="match status" value="1"/>
</dbReference>
<dbReference type="GO" id="GO:0016887">
    <property type="term" value="F:ATP hydrolysis activity"/>
    <property type="evidence" value="ECO:0007669"/>
    <property type="project" value="InterPro"/>
</dbReference>
<organism evidence="6 7">
    <name type="scientific">Desulfolutivibrio sulfodismutans</name>
    <dbReference type="NCBI Taxonomy" id="63561"/>
    <lineage>
        <taxon>Bacteria</taxon>
        <taxon>Pseudomonadati</taxon>
        <taxon>Thermodesulfobacteriota</taxon>
        <taxon>Desulfovibrionia</taxon>
        <taxon>Desulfovibrionales</taxon>
        <taxon>Desulfovibrionaceae</taxon>
        <taxon>Desulfolutivibrio</taxon>
    </lineage>
</organism>
<dbReference type="RefSeq" id="WP_163302792.1">
    <property type="nucleotide sequence ID" value="NZ_JAAGRQ010000058.1"/>
</dbReference>
<dbReference type="SUPFAM" id="SSF52540">
    <property type="entry name" value="P-loop containing nucleoside triphosphate hydrolases"/>
    <property type="match status" value="1"/>
</dbReference>